<dbReference type="AlphaFoldDB" id="A0A2V3IVU3"/>
<keyword evidence="5" id="KW-0413">Isomerase</keyword>
<dbReference type="PANTHER" id="PTHR30307">
    <property type="entry name" value="S-ADENOSYLMETHIONINE:TRNA RIBOSYLTRANSFERASE-ISOMERASE"/>
    <property type="match status" value="1"/>
</dbReference>
<accession>A0A2V3IVU3</accession>
<dbReference type="SUPFAM" id="SSF111337">
    <property type="entry name" value="QueA-like"/>
    <property type="match status" value="1"/>
</dbReference>
<reference evidence="5 6" key="1">
    <citation type="journal article" date="2018" name="Mol. Biol. Evol.">
        <title>Analysis of the draft genome of the red seaweed Gracilariopsis chorda provides insights into genome size evolution in Rhodophyta.</title>
        <authorList>
            <person name="Lee J."/>
            <person name="Yang E.C."/>
            <person name="Graf L."/>
            <person name="Yang J.H."/>
            <person name="Qiu H."/>
            <person name="Zel Zion U."/>
            <person name="Chan C.X."/>
            <person name="Stephens T.G."/>
            <person name="Weber A.P.M."/>
            <person name="Boo G.H."/>
            <person name="Boo S.M."/>
            <person name="Kim K.M."/>
            <person name="Shin Y."/>
            <person name="Jung M."/>
            <person name="Lee S.J."/>
            <person name="Yim H.S."/>
            <person name="Lee J.H."/>
            <person name="Bhattacharya D."/>
            <person name="Yoon H.S."/>
        </authorList>
    </citation>
    <scope>NUCLEOTIDE SEQUENCE [LARGE SCALE GENOMIC DNA]</scope>
    <source>
        <strain evidence="5 6">SKKU-2015</strain>
        <tissue evidence="5">Whole body</tissue>
    </source>
</reference>
<dbReference type="GO" id="GO:0051075">
    <property type="term" value="F:S-adenosylmethionine:tRNA ribosyltransferase-isomerase activity"/>
    <property type="evidence" value="ECO:0007669"/>
    <property type="project" value="TreeGrafter"/>
</dbReference>
<keyword evidence="2 5" id="KW-0808">Transferase</keyword>
<dbReference type="InterPro" id="IPR042119">
    <property type="entry name" value="QueA_dom2"/>
</dbReference>
<sequence>MSLLQPRMVSSALQRAKSLLTKQFTYDLPQSSIATKPLQNRSSSKLLVVPRHEQVMHANFSQLPHLIPENSLLILNSSRVIPARLHMFKPSGGKAELLLLNHLSETTARAMCSPLHAQQWRVLVGGKNIRVGHELRFSVDAQSDVAARVIDRDQNRATVRFECASQCKTLLLTEFLDQRGNPPLPPYMRRRSQQEDRQNYQTVYASEHGSVAAPTAGLHITDQLLEDIQRRGIRTREIILHIGIGTFQQLETPIAGTHDMHEESLSVSGHAVADVLSQIRKGAPVVAVGTTSVRTMESLYWFGVRLMREPHSRFSHSLSVGQWEPYEAMDADLSLPPAEEALSAVLEWIGGPTRSLHGSTKLLIVPGYPFKTIDALITNFHQPRSTLLMLVSAFYGGESNELISIYEHALRHDYRFLSYGDSSIYAGPDFFAQGVL</sequence>
<keyword evidence="1" id="KW-0963">Cytoplasm</keyword>
<gene>
    <name evidence="5" type="ORF">BWQ96_03924</name>
</gene>
<dbReference type="STRING" id="448386.A0A2V3IVU3"/>
<dbReference type="Gene3D" id="2.40.10.240">
    <property type="entry name" value="QueA-like"/>
    <property type="match status" value="1"/>
</dbReference>
<evidence type="ECO:0000256" key="2">
    <source>
        <dbReference type="ARBA" id="ARBA00022679"/>
    </source>
</evidence>
<dbReference type="InterPro" id="IPR036100">
    <property type="entry name" value="QueA_sf"/>
</dbReference>
<dbReference type="EMBL" id="NBIV01000041">
    <property type="protein sequence ID" value="PXF46268.1"/>
    <property type="molecule type" value="Genomic_DNA"/>
</dbReference>
<dbReference type="GO" id="GO:0008616">
    <property type="term" value="P:tRNA queuosine(34) biosynthetic process"/>
    <property type="evidence" value="ECO:0007669"/>
    <property type="project" value="UniProtKB-KW"/>
</dbReference>
<dbReference type="PANTHER" id="PTHR30307:SF0">
    <property type="entry name" value="S-ADENOSYLMETHIONINE:TRNA RIBOSYLTRANSFERASE-ISOMERASE"/>
    <property type="match status" value="1"/>
</dbReference>
<evidence type="ECO:0000256" key="4">
    <source>
        <dbReference type="ARBA" id="ARBA00022785"/>
    </source>
</evidence>
<proteinExistence type="predicted"/>
<organism evidence="5 6">
    <name type="scientific">Gracilariopsis chorda</name>
    <dbReference type="NCBI Taxonomy" id="448386"/>
    <lineage>
        <taxon>Eukaryota</taxon>
        <taxon>Rhodophyta</taxon>
        <taxon>Florideophyceae</taxon>
        <taxon>Rhodymeniophycidae</taxon>
        <taxon>Gracilariales</taxon>
        <taxon>Gracilariaceae</taxon>
        <taxon>Gracilariopsis</taxon>
    </lineage>
</organism>
<evidence type="ECO:0000256" key="1">
    <source>
        <dbReference type="ARBA" id="ARBA00022490"/>
    </source>
</evidence>
<protein>
    <submittedName>
        <fullName evidence="5">S-adenosylmethionine:tRNA ribosyltransferase-isomerase</fullName>
    </submittedName>
</protein>
<dbReference type="Gene3D" id="3.40.1780.10">
    <property type="entry name" value="QueA-like"/>
    <property type="match status" value="2"/>
</dbReference>
<comment type="caution">
    <text evidence="5">The sequence shown here is derived from an EMBL/GenBank/DDBJ whole genome shotgun (WGS) entry which is preliminary data.</text>
</comment>
<dbReference type="OrthoDB" id="1448at2759"/>
<dbReference type="Pfam" id="PF02547">
    <property type="entry name" value="Queuosine_synth"/>
    <property type="match status" value="1"/>
</dbReference>
<name>A0A2V3IVU3_9FLOR</name>
<dbReference type="InterPro" id="IPR003699">
    <property type="entry name" value="QueA"/>
</dbReference>
<evidence type="ECO:0000313" key="6">
    <source>
        <dbReference type="Proteomes" id="UP000247409"/>
    </source>
</evidence>
<evidence type="ECO:0000313" key="5">
    <source>
        <dbReference type="EMBL" id="PXF46268.1"/>
    </source>
</evidence>
<dbReference type="Proteomes" id="UP000247409">
    <property type="component" value="Unassembled WGS sequence"/>
</dbReference>
<keyword evidence="3" id="KW-0949">S-adenosyl-L-methionine</keyword>
<keyword evidence="4" id="KW-0671">Queuosine biosynthesis</keyword>
<dbReference type="InterPro" id="IPR042118">
    <property type="entry name" value="QueA_dom1"/>
</dbReference>
<evidence type="ECO:0000256" key="3">
    <source>
        <dbReference type="ARBA" id="ARBA00022691"/>
    </source>
</evidence>
<keyword evidence="6" id="KW-1185">Reference proteome</keyword>